<feature type="signal peptide" evidence="1">
    <location>
        <begin position="1"/>
        <end position="26"/>
    </location>
</feature>
<dbReference type="Proteomes" id="UP000440224">
    <property type="component" value="Unassembled WGS sequence"/>
</dbReference>
<reference evidence="2 3" key="1">
    <citation type="submission" date="2019-10" db="EMBL/GenBank/DDBJ databases">
        <title>A soil myxobacterium in the family Polyangiaceae.</title>
        <authorList>
            <person name="Li Y."/>
            <person name="Wang J."/>
        </authorList>
    </citation>
    <scope>NUCLEOTIDE SEQUENCE [LARGE SCALE GENOMIC DNA]</scope>
    <source>
        <strain evidence="2 3">DSM 14734</strain>
    </source>
</reference>
<comment type="caution">
    <text evidence="2">The sequence shown here is derived from an EMBL/GenBank/DDBJ whole genome shotgun (WGS) entry which is preliminary data.</text>
</comment>
<sequence>MKNLLLSSARSLLLLGLLTAGLPACSTDAEAVCEAKCDCEGCSRSQLDDCYFHAEREEIDADRARCLDLWDELQACEWDTGRCRGSDWDTSCGPERDRWNKCRN</sequence>
<keyword evidence="3" id="KW-1185">Reference proteome</keyword>
<dbReference type="RefSeq" id="WP_153820716.1">
    <property type="nucleotide sequence ID" value="NZ_WJIE01000005.1"/>
</dbReference>
<protein>
    <submittedName>
        <fullName evidence="2">Uncharacterized protein</fullName>
    </submittedName>
</protein>
<dbReference type="EMBL" id="WJIE01000005">
    <property type="protein sequence ID" value="MRG93868.1"/>
    <property type="molecule type" value="Genomic_DNA"/>
</dbReference>
<evidence type="ECO:0000313" key="2">
    <source>
        <dbReference type="EMBL" id="MRG93868.1"/>
    </source>
</evidence>
<dbReference type="AlphaFoldDB" id="A0A6N7PP99"/>
<accession>A0A6N7PP99</accession>
<name>A0A6N7PP99_9BACT</name>
<evidence type="ECO:0000256" key="1">
    <source>
        <dbReference type="SAM" id="SignalP"/>
    </source>
</evidence>
<feature type="chain" id="PRO_5026744080" evidence="1">
    <location>
        <begin position="27"/>
        <end position="104"/>
    </location>
</feature>
<dbReference type="OrthoDB" id="5521374at2"/>
<evidence type="ECO:0000313" key="3">
    <source>
        <dbReference type="Proteomes" id="UP000440224"/>
    </source>
</evidence>
<keyword evidence="1" id="KW-0732">Signal</keyword>
<gene>
    <name evidence="2" type="ORF">GF068_18385</name>
</gene>
<proteinExistence type="predicted"/>
<organism evidence="2 3">
    <name type="scientific">Polyangium spumosum</name>
    <dbReference type="NCBI Taxonomy" id="889282"/>
    <lineage>
        <taxon>Bacteria</taxon>
        <taxon>Pseudomonadati</taxon>
        <taxon>Myxococcota</taxon>
        <taxon>Polyangia</taxon>
        <taxon>Polyangiales</taxon>
        <taxon>Polyangiaceae</taxon>
        <taxon>Polyangium</taxon>
    </lineage>
</organism>